<evidence type="ECO:0000256" key="4">
    <source>
        <dbReference type="PROSITE-ProRule" id="PRU00335"/>
    </source>
</evidence>
<dbReference type="PANTHER" id="PTHR30055">
    <property type="entry name" value="HTH-TYPE TRANSCRIPTIONAL REGULATOR RUTR"/>
    <property type="match status" value="1"/>
</dbReference>
<dbReference type="EMBL" id="JYIW01000014">
    <property type="protein sequence ID" value="KJL32451.1"/>
    <property type="molecule type" value="Genomic_DNA"/>
</dbReference>
<dbReference type="GO" id="GO:0003700">
    <property type="term" value="F:DNA-binding transcription factor activity"/>
    <property type="evidence" value="ECO:0007669"/>
    <property type="project" value="TreeGrafter"/>
</dbReference>
<feature type="domain" description="HTH tetR-type" evidence="5">
    <location>
        <begin position="13"/>
        <end position="73"/>
    </location>
</feature>
<feature type="DNA-binding region" description="H-T-H motif" evidence="4">
    <location>
        <begin position="36"/>
        <end position="55"/>
    </location>
</feature>
<sequence length="222" mass="24654">MARSDEQNRLARERARENILHAAIETFSERGVAGASVADITRRAGVAQGLVSYHFGGKEQLIVAVIDQWFAALFGLPEVQGSADTRLAGIIDGAILSTGYALPLQKVVLALQQQPATHRLYAQSEDRFHERAIQSEESVRDVFRERGAVDPELEEIMLRSTLEGILLKFSVYGDTFPLEDARRWMYRLYDLPEPDAALPLEAPAREVPVRLRASGAVRGQVD</sequence>
<dbReference type="PROSITE" id="PS50977">
    <property type="entry name" value="HTH_TETR_2"/>
    <property type="match status" value="1"/>
</dbReference>
<dbReference type="SUPFAM" id="SSF46689">
    <property type="entry name" value="Homeodomain-like"/>
    <property type="match status" value="1"/>
</dbReference>
<keyword evidence="2 4" id="KW-0238">DNA-binding</keyword>
<evidence type="ECO:0000313" key="7">
    <source>
        <dbReference type="Proteomes" id="UP000033640"/>
    </source>
</evidence>
<dbReference type="InterPro" id="IPR050109">
    <property type="entry name" value="HTH-type_TetR-like_transc_reg"/>
</dbReference>
<reference evidence="6 7" key="1">
    <citation type="submission" date="2015-02" db="EMBL/GenBank/DDBJ databases">
        <title>Draft genome sequences of ten Microbacterium spp. with emphasis on heavy metal contaminated environments.</title>
        <authorList>
            <person name="Corretto E."/>
        </authorList>
    </citation>
    <scope>NUCLEOTIDE SEQUENCE [LARGE SCALE GENOMIC DNA]</scope>
    <source>
        <strain evidence="6 7">BEL4b</strain>
    </source>
</reference>
<dbReference type="PRINTS" id="PR00455">
    <property type="entry name" value="HTHTETR"/>
</dbReference>
<keyword evidence="1" id="KW-0805">Transcription regulation</keyword>
<dbReference type="Gene3D" id="1.10.357.10">
    <property type="entry name" value="Tetracycline Repressor, domain 2"/>
    <property type="match status" value="1"/>
</dbReference>
<dbReference type="InterPro" id="IPR001647">
    <property type="entry name" value="HTH_TetR"/>
</dbReference>
<protein>
    <submittedName>
        <fullName evidence="6">HTH-type transcriptional regulator BetI</fullName>
    </submittedName>
</protein>
<proteinExistence type="predicted"/>
<dbReference type="RefSeq" id="WP_045277685.1">
    <property type="nucleotide sequence ID" value="NZ_CAKKLT010000032.1"/>
</dbReference>
<evidence type="ECO:0000259" key="5">
    <source>
        <dbReference type="PROSITE" id="PS50977"/>
    </source>
</evidence>
<dbReference type="GO" id="GO:0000976">
    <property type="term" value="F:transcription cis-regulatory region binding"/>
    <property type="evidence" value="ECO:0007669"/>
    <property type="project" value="TreeGrafter"/>
</dbReference>
<dbReference type="InterPro" id="IPR023772">
    <property type="entry name" value="DNA-bd_HTH_TetR-type_CS"/>
</dbReference>
<evidence type="ECO:0000256" key="3">
    <source>
        <dbReference type="ARBA" id="ARBA00023163"/>
    </source>
</evidence>
<dbReference type="Pfam" id="PF00440">
    <property type="entry name" value="TetR_N"/>
    <property type="match status" value="1"/>
</dbReference>
<dbReference type="PROSITE" id="PS01081">
    <property type="entry name" value="HTH_TETR_1"/>
    <property type="match status" value="1"/>
</dbReference>
<evidence type="ECO:0000313" key="6">
    <source>
        <dbReference type="EMBL" id="KJL32451.1"/>
    </source>
</evidence>
<accession>A0A0F0LLP5</accession>
<comment type="caution">
    <text evidence="6">The sequence shown here is derived from an EMBL/GenBank/DDBJ whole genome shotgun (WGS) entry which is preliminary data.</text>
</comment>
<evidence type="ECO:0000256" key="1">
    <source>
        <dbReference type="ARBA" id="ARBA00023015"/>
    </source>
</evidence>
<dbReference type="OrthoDB" id="116659at2"/>
<dbReference type="InterPro" id="IPR009057">
    <property type="entry name" value="Homeodomain-like_sf"/>
</dbReference>
<dbReference type="AlphaFoldDB" id="A0A0F0LLP5"/>
<name>A0A0F0LLP5_9MICO</name>
<keyword evidence="3" id="KW-0804">Transcription</keyword>
<dbReference type="PATRIC" id="fig|82380.11.peg.249"/>
<organism evidence="6 7">
    <name type="scientific">Microbacterium oxydans</name>
    <dbReference type="NCBI Taxonomy" id="82380"/>
    <lineage>
        <taxon>Bacteria</taxon>
        <taxon>Bacillati</taxon>
        <taxon>Actinomycetota</taxon>
        <taxon>Actinomycetes</taxon>
        <taxon>Micrococcales</taxon>
        <taxon>Microbacteriaceae</taxon>
        <taxon>Microbacterium</taxon>
    </lineage>
</organism>
<dbReference type="PANTHER" id="PTHR30055:SF234">
    <property type="entry name" value="HTH-TYPE TRANSCRIPTIONAL REGULATOR BETI"/>
    <property type="match status" value="1"/>
</dbReference>
<evidence type="ECO:0000256" key="2">
    <source>
        <dbReference type="ARBA" id="ARBA00023125"/>
    </source>
</evidence>
<dbReference type="Proteomes" id="UP000033640">
    <property type="component" value="Unassembled WGS sequence"/>
</dbReference>
<gene>
    <name evidence="6" type="primary">betI_2</name>
    <name evidence="6" type="ORF">RS83_00238</name>
</gene>